<dbReference type="AlphaFoldDB" id="A0A2G7TAF0"/>
<dbReference type="InterPro" id="IPR010791">
    <property type="entry name" value="AttH_dom"/>
</dbReference>
<keyword evidence="1" id="KW-0732">Signal</keyword>
<feature type="chain" id="PRO_5013883049" evidence="1">
    <location>
        <begin position="28"/>
        <end position="374"/>
    </location>
</feature>
<evidence type="ECO:0000259" key="2">
    <source>
        <dbReference type="Pfam" id="PF07143"/>
    </source>
</evidence>
<dbReference type="PROSITE" id="PS51318">
    <property type="entry name" value="TAT"/>
    <property type="match status" value="1"/>
</dbReference>
<feature type="signal peptide" evidence="1">
    <location>
        <begin position="1"/>
        <end position="27"/>
    </location>
</feature>
<accession>A0A2G7TAF0</accession>
<dbReference type="PANTHER" id="PTHR38591:SF1">
    <property type="entry name" value="BLL1000 PROTEIN"/>
    <property type="match status" value="1"/>
</dbReference>
<dbReference type="PANTHER" id="PTHR38591">
    <property type="entry name" value="HYDROLASE"/>
    <property type="match status" value="1"/>
</dbReference>
<dbReference type="InterPro" id="IPR023374">
    <property type="entry name" value="AttH-like_dom_sf"/>
</dbReference>
<protein>
    <submittedName>
        <fullName evidence="3">Carotenoid 1,2-hydratase</fullName>
    </submittedName>
</protein>
<name>A0A2G7TAF0_9FLAO</name>
<gene>
    <name evidence="3" type="ORF">CTI11_03995</name>
</gene>
<proteinExistence type="predicted"/>
<sequence length="374" mass="41303">MMPLPRRHLLGLAAGLGLGAAGLPAQALPPRTLVFPRDHGSHPGLRTEWWYITGQARAAGRAWGFQITFFRSRVQATQELRSAFAARQLLFAHAALCDVQGARLHHDQRIARAGFGIAQASETDADVRLQDWSLQRTDEDTGNGEAERYTTRIRSTAFALDLRFETREHPLLQGRAGLSRKGPEPEQASYYYSRPQLQVSGTLELAGQRMAIEAAREPGDNRAWLDHEWSQALMHPEAVGWDWIGMNLFDGGALTAFRVRRSDGSALWAGGSLRGADGKVQIFAHDAVQFTPLRHWSSPASGARYPVQWQVDTPAGRFTVNALVDDQELDSSASTGAIYWEGLCSLQKLSSPDQESRAGQGYLEMTGYARPLQL</sequence>
<comment type="caution">
    <text evidence="3">The sequence shown here is derived from an EMBL/GenBank/DDBJ whole genome shotgun (WGS) entry which is preliminary data.</text>
</comment>
<evidence type="ECO:0000256" key="1">
    <source>
        <dbReference type="SAM" id="SignalP"/>
    </source>
</evidence>
<evidence type="ECO:0000313" key="3">
    <source>
        <dbReference type="EMBL" id="PII36888.1"/>
    </source>
</evidence>
<dbReference type="Gene3D" id="2.40.370.10">
    <property type="entry name" value="AttH-like domain"/>
    <property type="match status" value="2"/>
</dbReference>
<reference evidence="3" key="1">
    <citation type="submission" date="2017-10" db="EMBL/GenBank/DDBJ databases">
        <title>Chryseobacterium sp. B5 is a hydrocarbonoclastic and plant growth promoting bacterium.</title>
        <authorList>
            <person name="Thijs S."/>
            <person name="Gkorezis P."/>
            <person name="Van Hamme J."/>
        </authorList>
    </citation>
    <scope>NUCLEOTIDE SEQUENCE</scope>
    <source>
        <strain evidence="3">B5</strain>
    </source>
</reference>
<dbReference type="EMBL" id="PEKC01000009">
    <property type="protein sequence ID" value="PII36888.1"/>
    <property type="molecule type" value="Genomic_DNA"/>
</dbReference>
<dbReference type="Pfam" id="PF07143">
    <property type="entry name" value="CrtC"/>
    <property type="match status" value="1"/>
</dbReference>
<dbReference type="SUPFAM" id="SSF159245">
    <property type="entry name" value="AttH-like"/>
    <property type="match status" value="1"/>
</dbReference>
<organism evidence="3">
    <name type="scientific">Chryseobacterium sp. B5</name>
    <dbReference type="NCBI Taxonomy" id="2050562"/>
    <lineage>
        <taxon>Bacteria</taxon>
        <taxon>Pseudomonadati</taxon>
        <taxon>Bacteroidota</taxon>
        <taxon>Flavobacteriia</taxon>
        <taxon>Flavobacteriales</taxon>
        <taxon>Weeksellaceae</taxon>
        <taxon>Chryseobacterium group</taxon>
        <taxon>Chryseobacterium</taxon>
    </lineage>
</organism>
<dbReference type="InterPro" id="IPR006311">
    <property type="entry name" value="TAT_signal"/>
</dbReference>
<feature type="domain" description="AttH" evidence="2">
    <location>
        <begin position="47"/>
        <end position="231"/>
    </location>
</feature>
<dbReference type="Pfam" id="PF17186">
    <property type="entry name" value="Lipocalin_9"/>
    <property type="match status" value="1"/>
</dbReference>